<protein>
    <submittedName>
        <fullName evidence="9">Four-carbon acid sugar kinase family protein</fullName>
    </submittedName>
</protein>
<keyword evidence="3" id="KW-0547">Nucleotide-binding</keyword>
<dbReference type="InterPro" id="IPR031475">
    <property type="entry name" value="NBD_C"/>
</dbReference>
<dbReference type="GO" id="GO:0016301">
    <property type="term" value="F:kinase activity"/>
    <property type="evidence" value="ECO:0007669"/>
    <property type="project" value="UniProtKB-KW"/>
</dbReference>
<evidence type="ECO:0000256" key="6">
    <source>
        <dbReference type="ARBA" id="ARBA00023277"/>
    </source>
</evidence>
<evidence type="ECO:0000256" key="5">
    <source>
        <dbReference type="ARBA" id="ARBA00022840"/>
    </source>
</evidence>
<dbReference type="InterPro" id="IPR037051">
    <property type="entry name" value="4-carb_acid_sugar_kinase_N_sf"/>
</dbReference>
<dbReference type="Gene3D" id="3.40.50.10840">
    <property type="entry name" value="Putative sugar-binding, N-terminal domain"/>
    <property type="match status" value="1"/>
</dbReference>
<proteinExistence type="inferred from homology"/>
<organism evidence="9 10">
    <name type="scientific">Desulfofundulus thermobenzoicus</name>
    <dbReference type="NCBI Taxonomy" id="29376"/>
    <lineage>
        <taxon>Bacteria</taxon>
        <taxon>Bacillati</taxon>
        <taxon>Bacillota</taxon>
        <taxon>Clostridia</taxon>
        <taxon>Eubacteriales</taxon>
        <taxon>Peptococcaceae</taxon>
        <taxon>Desulfofundulus</taxon>
    </lineage>
</organism>
<dbReference type="EMBL" id="WHYR01000015">
    <property type="protein sequence ID" value="MQL52060.1"/>
    <property type="molecule type" value="Genomic_DNA"/>
</dbReference>
<feature type="domain" description="Four-carbon acid sugar kinase N-terminal" evidence="7">
    <location>
        <begin position="4"/>
        <end position="222"/>
    </location>
</feature>
<dbReference type="InterPro" id="IPR042213">
    <property type="entry name" value="NBD_C_sf"/>
</dbReference>
<evidence type="ECO:0000313" key="9">
    <source>
        <dbReference type="EMBL" id="MQL52060.1"/>
    </source>
</evidence>
<reference evidence="9 10" key="1">
    <citation type="submission" date="2019-10" db="EMBL/GenBank/DDBJ databases">
        <title>Comparative genomics of sulfur disproportionating microorganisms.</title>
        <authorList>
            <person name="Ward L.M."/>
            <person name="Bertran E."/>
            <person name="Johnston D."/>
        </authorList>
    </citation>
    <scope>NUCLEOTIDE SEQUENCE [LARGE SCALE GENOMIC DNA]</scope>
    <source>
        <strain evidence="9 10">DSM 14055</strain>
    </source>
</reference>
<keyword evidence="10" id="KW-1185">Reference proteome</keyword>
<gene>
    <name evidence="9" type="ORF">GFC01_07215</name>
</gene>
<dbReference type="Pfam" id="PF17042">
    <property type="entry name" value="NBD_C"/>
    <property type="match status" value="1"/>
</dbReference>
<comment type="caution">
    <text evidence="9">The sequence shown here is derived from an EMBL/GenBank/DDBJ whole genome shotgun (WGS) entry which is preliminary data.</text>
</comment>
<accession>A0A6N7IQ01</accession>
<evidence type="ECO:0000256" key="4">
    <source>
        <dbReference type="ARBA" id="ARBA00022777"/>
    </source>
</evidence>
<evidence type="ECO:0000259" key="7">
    <source>
        <dbReference type="Pfam" id="PF07005"/>
    </source>
</evidence>
<name>A0A6N7IQ01_9FIRM</name>
<evidence type="ECO:0000259" key="8">
    <source>
        <dbReference type="Pfam" id="PF17042"/>
    </source>
</evidence>
<sequence>MNRICIIADDLTGSTDTGVQFSKHGLSTVVVFDYTALKDMQSRAAILSINAETRKMDEQSAYNRVREIVKLLRTMGFQYFYKKIDSTLRGNPAGEIEAIMDEMNQNLAFIAPSYPANGRIVENGYLYIKRQTGDKKDEQLFPLGYVPGLLERNMKRSLALIHLTDIRNGVHQLREKINELKLAGRQIFLMDAVTDEDLMIIALAIKDLAHNSVVAGSAGLAAWLPSAWGMVGEKLKEDSHKGALLFIAGTCNPVTAEQIREIQNVHSVQLVEMSTKQIIKGSAGEEIARVTAKIREYLSQGKITVLAVDTLLKNRNESYQTEMMTSNASKIARSLGVIAEQLTHERLVNAMVVAGGDTAVHVFNALGASGIILENEIAPGIPRGRLVGGQFHGLPVVTKAGGFGERDSLVTVTNHLTKKQEGWVQ</sequence>
<evidence type="ECO:0000256" key="1">
    <source>
        <dbReference type="ARBA" id="ARBA00005715"/>
    </source>
</evidence>
<dbReference type="Proteomes" id="UP000441717">
    <property type="component" value="Unassembled WGS sequence"/>
</dbReference>
<keyword evidence="4 9" id="KW-0418">Kinase</keyword>
<keyword evidence="2" id="KW-0808">Transferase</keyword>
<dbReference type="OrthoDB" id="9778478at2"/>
<keyword evidence="6" id="KW-0119">Carbohydrate metabolism</keyword>
<dbReference type="Gene3D" id="3.40.980.20">
    <property type="entry name" value="Four-carbon acid sugar kinase, nucleotide binding domain"/>
    <property type="match status" value="1"/>
</dbReference>
<comment type="similarity">
    <text evidence="1">Belongs to the four-carbon acid sugar kinase family.</text>
</comment>
<dbReference type="SUPFAM" id="SSF142764">
    <property type="entry name" value="YgbK-like"/>
    <property type="match status" value="1"/>
</dbReference>
<dbReference type="InterPro" id="IPR010737">
    <property type="entry name" value="4-carb_acid_sugar_kinase_N"/>
</dbReference>
<dbReference type="Pfam" id="PF07005">
    <property type="entry name" value="SBD_N"/>
    <property type="match status" value="1"/>
</dbReference>
<dbReference type="GO" id="GO:0005524">
    <property type="term" value="F:ATP binding"/>
    <property type="evidence" value="ECO:0007669"/>
    <property type="project" value="UniProtKB-KW"/>
</dbReference>
<dbReference type="AlphaFoldDB" id="A0A6N7IQ01"/>
<evidence type="ECO:0000313" key="10">
    <source>
        <dbReference type="Proteomes" id="UP000441717"/>
    </source>
</evidence>
<keyword evidence="5" id="KW-0067">ATP-binding</keyword>
<evidence type="ECO:0000256" key="3">
    <source>
        <dbReference type="ARBA" id="ARBA00022741"/>
    </source>
</evidence>
<evidence type="ECO:0000256" key="2">
    <source>
        <dbReference type="ARBA" id="ARBA00022679"/>
    </source>
</evidence>
<feature type="domain" description="Four-carbon acid sugar kinase nucleotide binding" evidence="8">
    <location>
        <begin position="245"/>
        <end position="409"/>
    </location>
</feature>
<dbReference type="RefSeq" id="WP_152945984.1">
    <property type="nucleotide sequence ID" value="NZ_WHYR01000015.1"/>
</dbReference>